<dbReference type="PANTHER" id="PTHR46300:SF4">
    <property type="entry name" value="CYTOCHROME P450 98A3"/>
    <property type="match status" value="1"/>
</dbReference>
<dbReference type="InterPro" id="IPR017972">
    <property type="entry name" value="Cyt_P450_CS"/>
</dbReference>
<dbReference type="PANTHER" id="PTHR46300">
    <property type="entry name" value="P450, PUTATIVE (EUROFUNG)-RELATED-RELATED"/>
    <property type="match status" value="1"/>
</dbReference>
<dbReference type="AlphaFoldDB" id="A0A8H7C9E4"/>
<evidence type="ECO:0000256" key="7">
    <source>
        <dbReference type="ARBA" id="ARBA00023004"/>
    </source>
</evidence>
<dbReference type="GO" id="GO:0016705">
    <property type="term" value="F:oxidoreductase activity, acting on paired donors, with incorporation or reduction of molecular oxygen"/>
    <property type="evidence" value="ECO:0007669"/>
    <property type="project" value="InterPro"/>
</dbReference>
<gene>
    <name evidence="11" type="ORF">Agabi119p4_6242</name>
</gene>
<name>A0A8H7C9E4_AGABI</name>
<dbReference type="PRINTS" id="PR00463">
    <property type="entry name" value="EP450I"/>
</dbReference>
<evidence type="ECO:0008006" key="13">
    <source>
        <dbReference type="Google" id="ProtNLM"/>
    </source>
</evidence>
<dbReference type="InterPro" id="IPR050364">
    <property type="entry name" value="Cytochrome_P450_fung"/>
</dbReference>
<keyword evidence="6 10" id="KW-0560">Oxidoreductase</keyword>
<comment type="cofactor">
    <cofactor evidence="1 9">
        <name>heme</name>
        <dbReference type="ChEBI" id="CHEBI:30413"/>
    </cofactor>
</comment>
<accession>A0A8H7C9E4</accession>
<keyword evidence="8 10" id="KW-0503">Monooxygenase</keyword>
<comment type="caution">
    <text evidence="11">The sequence shown here is derived from an EMBL/GenBank/DDBJ whole genome shotgun (WGS) entry which is preliminary data.</text>
</comment>
<reference evidence="11 12" key="1">
    <citation type="journal article" name="Sci. Rep.">
        <title>Telomere-to-telomere assembled and centromere annotated genomes of the two main subspecies of the button mushroom Agaricus bisporus reveal especially polymorphic chromosome ends.</title>
        <authorList>
            <person name="Sonnenberg A.S.M."/>
            <person name="Sedaghat-Telgerd N."/>
            <person name="Lavrijssen B."/>
            <person name="Ohm R.A."/>
            <person name="Hendrickx P.M."/>
            <person name="Scholtmeijer K."/>
            <person name="Baars J.J.P."/>
            <person name="van Peer A."/>
        </authorList>
    </citation>
    <scope>NUCLEOTIDE SEQUENCE [LARGE SCALE GENOMIC DNA]</scope>
    <source>
        <strain evidence="11 12">H119_p4</strain>
    </source>
</reference>
<feature type="binding site" description="axial binding residue" evidence="9">
    <location>
        <position position="535"/>
    </location>
    <ligand>
        <name>heme</name>
        <dbReference type="ChEBI" id="CHEBI:30413"/>
    </ligand>
    <ligandPart>
        <name>Fe</name>
        <dbReference type="ChEBI" id="CHEBI:18248"/>
    </ligandPart>
</feature>
<dbReference type="PRINTS" id="PR00385">
    <property type="entry name" value="P450"/>
</dbReference>
<dbReference type="InterPro" id="IPR001128">
    <property type="entry name" value="Cyt_P450"/>
</dbReference>
<dbReference type="SUPFAM" id="SSF48264">
    <property type="entry name" value="Cytochrome P450"/>
    <property type="match status" value="1"/>
</dbReference>
<keyword evidence="4 9" id="KW-0349">Heme</keyword>
<evidence type="ECO:0000256" key="1">
    <source>
        <dbReference type="ARBA" id="ARBA00001971"/>
    </source>
</evidence>
<dbReference type="InterPro" id="IPR036396">
    <property type="entry name" value="Cyt_P450_sf"/>
</dbReference>
<keyword evidence="7 9" id="KW-0408">Iron</keyword>
<dbReference type="GO" id="GO:0005506">
    <property type="term" value="F:iron ion binding"/>
    <property type="evidence" value="ECO:0007669"/>
    <property type="project" value="InterPro"/>
</dbReference>
<evidence type="ECO:0000313" key="11">
    <source>
        <dbReference type="EMBL" id="KAF7770268.1"/>
    </source>
</evidence>
<comment type="pathway">
    <text evidence="2">Secondary metabolite biosynthesis.</text>
</comment>
<dbReference type="InterPro" id="IPR002401">
    <property type="entry name" value="Cyt_P450_E_grp-I"/>
</dbReference>
<organism evidence="11 12">
    <name type="scientific">Agaricus bisporus var. burnettii</name>
    <dbReference type="NCBI Taxonomy" id="192524"/>
    <lineage>
        <taxon>Eukaryota</taxon>
        <taxon>Fungi</taxon>
        <taxon>Dikarya</taxon>
        <taxon>Basidiomycota</taxon>
        <taxon>Agaricomycotina</taxon>
        <taxon>Agaricomycetes</taxon>
        <taxon>Agaricomycetidae</taxon>
        <taxon>Agaricales</taxon>
        <taxon>Agaricineae</taxon>
        <taxon>Agaricaceae</taxon>
        <taxon>Agaricus</taxon>
    </lineage>
</organism>
<evidence type="ECO:0000256" key="10">
    <source>
        <dbReference type="RuleBase" id="RU000461"/>
    </source>
</evidence>
<dbReference type="EMBL" id="JABXXO010000009">
    <property type="protein sequence ID" value="KAF7770268.1"/>
    <property type="molecule type" value="Genomic_DNA"/>
</dbReference>
<dbReference type="GO" id="GO:0004497">
    <property type="term" value="F:monooxygenase activity"/>
    <property type="evidence" value="ECO:0007669"/>
    <property type="project" value="UniProtKB-KW"/>
</dbReference>
<proteinExistence type="inferred from homology"/>
<dbReference type="CDD" id="cd11065">
    <property type="entry name" value="CYP64-like"/>
    <property type="match status" value="1"/>
</dbReference>
<protein>
    <recommendedName>
        <fullName evidence="13">Cytochrome P450</fullName>
    </recommendedName>
</protein>
<evidence type="ECO:0000256" key="4">
    <source>
        <dbReference type="ARBA" id="ARBA00022617"/>
    </source>
</evidence>
<dbReference type="Pfam" id="PF00067">
    <property type="entry name" value="p450"/>
    <property type="match status" value="1"/>
</dbReference>
<sequence>MFGVLIQTYWAREGLGPDYNSRVCLEKGTAENKLDLAGPHMTLTVPRVSAVATNKPKARDTRSPTRNFIPRAKIRIRLPAHSILFDGPTIREVFSKPSISLFHFVESVPVPLLVLFPILYDLLPHGFSDIVYCVWCMPPGPAPGIFGDNRWDVPFYQPWKQYLEWHKSFGDIISFWLGGTPIIVLGSLQVATDMLEKRGNIYSSRPRNIMGDILSGGMRGVGMPYGTRWRNWRALMHAGLSVDASQDYKTLQSLESKVLSKDLLYAKNAEEYELRVRRYAISITSSVSYGRRVQDMDDKLVKDNQEIDRYLTKVLDISNSWVDSYPFLLYLPKWLQWFRYEPERMRGRDTRVYLGLLNDVRERMKKGTIMPSVASRAHEKNRHWCLNDVEIAYALSAPWQAGVSSTVAIYHMFIMAMLLHPDVMRKAQKELDSVVGSERQPEFDDMQLLPYTQAVMKETLRWRPTVPLGVPHSNTCDDVYNGMFIPKGSRIHANVYAMAHDAETFPDPDMFQPERFLDGKTPTFTAGFGFGRRMCPGMHIAMNSLSILFARTLWAFDVRPPLDEFGKPILPDKDSMDGYLSIQPHQLSYHLVPREANVPTVVRAEAVRAEEELVSWM</sequence>
<dbReference type="PROSITE" id="PS00086">
    <property type="entry name" value="CYTOCHROME_P450"/>
    <property type="match status" value="1"/>
</dbReference>
<dbReference type="Proteomes" id="UP000629468">
    <property type="component" value="Unassembled WGS sequence"/>
</dbReference>
<evidence type="ECO:0000256" key="2">
    <source>
        <dbReference type="ARBA" id="ARBA00005179"/>
    </source>
</evidence>
<evidence type="ECO:0000256" key="9">
    <source>
        <dbReference type="PIRSR" id="PIRSR602401-1"/>
    </source>
</evidence>
<evidence type="ECO:0000256" key="8">
    <source>
        <dbReference type="ARBA" id="ARBA00023033"/>
    </source>
</evidence>
<comment type="similarity">
    <text evidence="3 10">Belongs to the cytochrome P450 family.</text>
</comment>
<evidence type="ECO:0000256" key="5">
    <source>
        <dbReference type="ARBA" id="ARBA00022723"/>
    </source>
</evidence>
<evidence type="ECO:0000256" key="3">
    <source>
        <dbReference type="ARBA" id="ARBA00010617"/>
    </source>
</evidence>
<evidence type="ECO:0000256" key="6">
    <source>
        <dbReference type="ARBA" id="ARBA00023002"/>
    </source>
</evidence>
<dbReference type="Gene3D" id="1.10.630.10">
    <property type="entry name" value="Cytochrome P450"/>
    <property type="match status" value="1"/>
</dbReference>
<evidence type="ECO:0000313" key="12">
    <source>
        <dbReference type="Proteomes" id="UP000629468"/>
    </source>
</evidence>
<keyword evidence="5 9" id="KW-0479">Metal-binding</keyword>
<dbReference type="GO" id="GO:0020037">
    <property type="term" value="F:heme binding"/>
    <property type="evidence" value="ECO:0007669"/>
    <property type="project" value="InterPro"/>
</dbReference>